<dbReference type="Proteomes" id="UP000294530">
    <property type="component" value="Unassembled WGS sequence"/>
</dbReference>
<dbReference type="KEGG" id="blac:94350081"/>
<gene>
    <name evidence="1" type="ORF">CCR75_006340</name>
</gene>
<organism evidence="1 2">
    <name type="scientific">Bremia lactucae</name>
    <name type="common">Lettuce downy mildew</name>
    <dbReference type="NCBI Taxonomy" id="4779"/>
    <lineage>
        <taxon>Eukaryota</taxon>
        <taxon>Sar</taxon>
        <taxon>Stramenopiles</taxon>
        <taxon>Oomycota</taxon>
        <taxon>Peronosporomycetes</taxon>
        <taxon>Peronosporales</taxon>
        <taxon>Peronosporaceae</taxon>
        <taxon>Bremia</taxon>
    </lineage>
</organism>
<reference evidence="1 2" key="1">
    <citation type="journal article" date="2021" name="Genome Biol.">
        <title>AFLAP: assembly-free linkage analysis pipeline using k-mers from genome sequencing data.</title>
        <authorList>
            <person name="Fletcher K."/>
            <person name="Zhang L."/>
            <person name="Gil J."/>
            <person name="Han R."/>
            <person name="Cavanaugh K."/>
            <person name="Michelmore R."/>
        </authorList>
    </citation>
    <scope>NUCLEOTIDE SEQUENCE [LARGE SCALE GENOMIC DNA]</scope>
    <source>
        <strain evidence="1 2">SF5</strain>
    </source>
</reference>
<proteinExistence type="predicted"/>
<dbReference type="OrthoDB" id="162059at2759"/>
<protein>
    <submittedName>
        <fullName evidence="1">Uncharacterized protein</fullName>
    </submittedName>
</protein>
<dbReference type="AlphaFoldDB" id="A0A976FRE0"/>
<accession>A0A976FRE0</accession>
<dbReference type="RefSeq" id="XP_067820678.1">
    <property type="nucleotide sequence ID" value="XM_067964410.1"/>
</dbReference>
<dbReference type="GeneID" id="94350081"/>
<evidence type="ECO:0000313" key="2">
    <source>
        <dbReference type="Proteomes" id="UP000294530"/>
    </source>
</evidence>
<name>A0A976FRE0_BRELC</name>
<comment type="caution">
    <text evidence="1">The sequence shown here is derived from an EMBL/GenBank/DDBJ whole genome shotgun (WGS) entry which is preliminary data.</text>
</comment>
<keyword evidence="2" id="KW-1185">Reference proteome</keyword>
<sequence length="416" mass="48781">MELNALPPLSPTMEQAFYEAFADMSDLENRNNVSFFKQKPPNNALQSKDVAPALTPHLAPRKRAELPLCQLSPRLLKCHSITTNSELKRARRSAIEKKSRQRRNEHLRRMRDQVRKLETIIRQGFQGYPSCTPNDAIIPLQHPARLVATLQVDHTRLVCALQHRTAATRRVVRADNKYVWNSGVPWSSSFLAAFRHLSVPECYALVRASYDTIQRFSTTQHYETTGVNFMGWTDKRKYDAHTRCLQYGFTKKFWHADPQMLLEKTWAIFMDGYKLEKVAFDASVSNRYEVLQQMKDDWRIVRRDHWIPRIAMTLASVQLIFRLQTHTGYLLGLRTIAVPEIQEALEPHEYFYETFHWTHFNQLYDENDQPAGCEVICAGKIQDQKRLKSTYWLFELVCYIIRWETECIASLFLKHK</sequence>
<dbReference type="EMBL" id="SHOA02000004">
    <property type="protein sequence ID" value="TDH71179.1"/>
    <property type="molecule type" value="Genomic_DNA"/>
</dbReference>
<evidence type="ECO:0000313" key="1">
    <source>
        <dbReference type="EMBL" id="TDH71179.1"/>
    </source>
</evidence>